<dbReference type="SUPFAM" id="SSF81321">
    <property type="entry name" value="Family A G protein-coupled receptor-like"/>
    <property type="match status" value="1"/>
</dbReference>
<keyword evidence="5 7" id="KW-1133">Transmembrane helix</keyword>
<evidence type="ECO:0000259" key="8">
    <source>
        <dbReference type="PROSITE" id="PS50262"/>
    </source>
</evidence>
<protein>
    <recommendedName>
        <fullName evidence="8">G-protein coupled receptors family 1 profile domain-containing protein</fullName>
    </recommendedName>
</protein>
<evidence type="ECO:0000256" key="6">
    <source>
        <dbReference type="ARBA" id="ARBA00023136"/>
    </source>
</evidence>
<feature type="transmembrane region" description="Helical" evidence="7">
    <location>
        <begin position="98"/>
        <end position="121"/>
    </location>
</feature>
<feature type="transmembrane region" description="Helical" evidence="7">
    <location>
        <begin position="67"/>
        <end position="92"/>
    </location>
</feature>
<proteinExistence type="predicted"/>
<name>A0AAD9P5T9_RIDPI</name>
<keyword evidence="6 7" id="KW-0472">Membrane</keyword>
<feature type="transmembrane region" description="Helical" evidence="7">
    <location>
        <begin position="20"/>
        <end position="42"/>
    </location>
</feature>
<keyword evidence="3 7" id="KW-0812">Transmembrane</keyword>
<dbReference type="GO" id="GO:0007189">
    <property type="term" value="P:adenylate cyclase-activating G protein-coupled receptor signaling pathway"/>
    <property type="evidence" value="ECO:0007669"/>
    <property type="project" value="TreeGrafter"/>
</dbReference>
<evidence type="ECO:0000256" key="7">
    <source>
        <dbReference type="SAM" id="Phobius"/>
    </source>
</evidence>
<dbReference type="PRINTS" id="PR00237">
    <property type="entry name" value="GPCRRHODOPSN"/>
</dbReference>
<dbReference type="Pfam" id="PF00001">
    <property type="entry name" value="7tm_1"/>
    <property type="match status" value="1"/>
</dbReference>
<keyword evidence="4" id="KW-0677">Repeat</keyword>
<evidence type="ECO:0000256" key="2">
    <source>
        <dbReference type="ARBA" id="ARBA00022614"/>
    </source>
</evidence>
<evidence type="ECO:0000313" key="9">
    <source>
        <dbReference type="EMBL" id="KAK2188561.1"/>
    </source>
</evidence>
<dbReference type="InterPro" id="IPR000276">
    <property type="entry name" value="GPCR_Rhodpsn"/>
</dbReference>
<dbReference type="Gene3D" id="1.20.1070.10">
    <property type="entry name" value="Rhodopsin 7-helix transmembrane proteins"/>
    <property type="match status" value="1"/>
</dbReference>
<dbReference type="GO" id="GO:0005886">
    <property type="term" value="C:plasma membrane"/>
    <property type="evidence" value="ECO:0007669"/>
    <property type="project" value="TreeGrafter"/>
</dbReference>
<keyword evidence="10" id="KW-1185">Reference proteome</keyword>
<evidence type="ECO:0000256" key="3">
    <source>
        <dbReference type="ARBA" id="ARBA00022692"/>
    </source>
</evidence>
<evidence type="ECO:0000313" key="10">
    <source>
        <dbReference type="Proteomes" id="UP001209878"/>
    </source>
</evidence>
<dbReference type="PANTHER" id="PTHR24372">
    <property type="entry name" value="GLYCOPROTEIN HORMONE RECEPTOR"/>
    <property type="match status" value="1"/>
</dbReference>
<sequence>MCFPLHVHDPFAPGWKYSAVIFIGVNSVAMATITCCYAALFVSIQSTRTNSQPTSAAVSEMTLARRFFVIVFTDALCWIPIIVVKILALASVSLSDDVYAWLAIFVLPVNSAINPIIYSLLRPSFNCRQRLLCVPSGSGDDKSAFFLRAMRAGRRRSSGVTDTSVRTWTTRYTSVPCLAVVQPTDNTTVTEAVPERRRQTVEQISDDDVTTNNISL</sequence>
<reference evidence="9" key="1">
    <citation type="journal article" date="2023" name="Mol. Biol. Evol.">
        <title>Third-Generation Sequencing Reveals the Adaptive Role of the Epigenome in Three Deep-Sea Polychaetes.</title>
        <authorList>
            <person name="Perez M."/>
            <person name="Aroh O."/>
            <person name="Sun Y."/>
            <person name="Lan Y."/>
            <person name="Juniper S.K."/>
            <person name="Young C.R."/>
            <person name="Angers B."/>
            <person name="Qian P.Y."/>
        </authorList>
    </citation>
    <scope>NUCLEOTIDE SEQUENCE</scope>
    <source>
        <strain evidence="9">R07B-5</strain>
    </source>
</reference>
<gene>
    <name evidence="9" type="ORF">NP493_128g02025</name>
</gene>
<dbReference type="Proteomes" id="UP001209878">
    <property type="component" value="Unassembled WGS sequence"/>
</dbReference>
<dbReference type="EMBL" id="JAODUO010000128">
    <property type="protein sequence ID" value="KAK2188561.1"/>
    <property type="molecule type" value="Genomic_DNA"/>
</dbReference>
<evidence type="ECO:0000256" key="4">
    <source>
        <dbReference type="ARBA" id="ARBA00022737"/>
    </source>
</evidence>
<dbReference type="GO" id="GO:0009755">
    <property type="term" value="P:hormone-mediated signaling pathway"/>
    <property type="evidence" value="ECO:0007669"/>
    <property type="project" value="TreeGrafter"/>
</dbReference>
<dbReference type="PROSITE" id="PS50262">
    <property type="entry name" value="G_PROTEIN_RECEP_F1_2"/>
    <property type="match status" value="1"/>
</dbReference>
<keyword evidence="2" id="KW-0433">Leucine-rich repeat</keyword>
<dbReference type="InterPro" id="IPR017452">
    <property type="entry name" value="GPCR_Rhodpsn_7TM"/>
</dbReference>
<evidence type="ECO:0000256" key="1">
    <source>
        <dbReference type="ARBA" id="ARBA00004370"/>
    </source>
</evidence>
<feature type="domain" description="G-protein coupled receptors family 1 profile" evidence="8">
    <location>
        <begin position="1"/>
        <end position="118"/>
    </location>
</feature>
<dbReference type="PANTHER" id="PTHR24372:SF80">
    <property type="entry name" value="FI21465P1-RELATED"/>
    <property type="match status" value="1"/>
</dbReference>
<evidence type="ECO:0000256" key="5">
    <source>
        <dbReference type="ARBA" id="ARBA00022989"/>
    </source>
</evidence>
<comment type="subcellular location">
    <subcellularLocation>
        <location evidence="1">Membrane</location>
    </subcellularLocation>
</comment>
<organism evidence="9 10">
    <name type="scientific">Ridgeia piscesae</name>
    <name type="common">Tubeworm</name>
    <dbReference type="NCBI Taxonomy" id="27915"/>
    <lineage>
        <taxon>Eukaryota</taxon>
        <taxon>Metazoa</taxon>
        <taxon>Spiralia</taxon>
        <taxon>Lophotrochozoa</taxon>
        <taxon>Annelida</taxon>
        <taxon>Polychaeta</taxon>
        <taxon>Sedentaria</taxon>
        <taxon>Canalipalpata</taxon>
        <taxon>Sabellida</taxon>
        <taxon>Siboglinidae</taxon>
        <taxon>Ridgeia</taxon>
    </lineage>
</organism>
<accession>A0AAD9P5T9</accession>
<comment type="caution">
    <text evidence="9">The sequence shown here is derived from an EMBL/GenBank/DDBJ whole genome shotgun (WGS) entry which is preliminary data.</text>
</comment>
<dbReference type="GO" id="GO:0008528">
    <property type="term" value="F:G protein-coupled peptide receptor activity"/>
    <property type="evidence" value="ECO:0007669"/>
    <property type="project" value="TreeGrafter"/>
</dbReference>
<dbReference type="AlphaFoldDB" id="A0AAD9P5T9"/>